<dbReference type="EMBL" id="MT141410">
    <property type="protein sequence ID" value="QJA60474.1"/>
    <property type="molecule type" value="Genomic_DNA"/>
</dbReference>
<evidence type="ECO:0000256" key="2">
    <source>
        <dbReference type="ARBA" id="ARBA00012274"/>
    </source>
</evidence>
<evidence type="ECO:0000259" key="6">
    <source>
        <dbReference type="Pfam" id="PF12637"/>
    </source>
</evidence>
<comment type="catalytic activity">
    <reaction evidence="5">
        <text>a 2'-deoxyribonucleoside 5'-diphosphate + [thioredoxin]-disulfide + H2O = a ribonucleoside 5'-diphosphate + [thioredoxin]-dithiol</text>
        <dbReference type="Rhea" id="RHEA:23252"/>
        <dbReference type="Rhea" id="RHEA-COMP:10698"/>
        <dbReference type="Rhea" id="RHEA-COMP:10700"/>
        <dbReference type="ChEBI" id="CHEBI:15377"/>
        <dbReference type="ChEBI" id="CHEBI:29950"/>
        <dbReference type="ChEBI" id="CHEBI:50058"/>
        <dbReference type="ChEBI" id="CHEBI:57930"/>
        <dbReference type="ChEBI" id="CHEBI:73316"/>
        <dbReference type="EC" id="1.17.4.1"/>
    </reaction>
</comment>
<dbReference type="GO" id="GO:0000166">
    <property type="term" value="F:nucleotide binding"/>
    <property type="evidence" value="ECO:0007669"/>
    <property type="project" value="UniProtKB-KW"/>
</dbReference>
<organism evidence="8">
    <name type="scientific">viral metagenome</name>
    <dbReference type="NCBI Taxonomy" id="1070528"/>
    <lineage>
        <taxon>unclassified sequences</taxon>
        <taxon>metagenomes</taxon>
        <taxon>organismal metagenomes</taxon>
    </lineage>
</organism>
<evidence type="ECO:0000256" key="3">
    <source>
        <dbReference type="ARBA" id="ARBA00022634"/>
    </source>
</evidence>
<sequence length="114" mass="12470">MKLQRPETLTSFTTKVPTGHGNLYITITEHEGKPFEVFASIGKSGGSIMAKAEVTGRLASLALRNEIDIKEVIDQLIDISGGSPIAWKDTVIKSIPDAIGKVLKMKYLDKKEEN</sequence>
<dbReference type="Pfam" id="PF12637">
    <property type="entry name" value="TSCPD"/>
    <property type="match status" value="1"/>
</dbReference>
<dbReference type="EC" id="1.17.4.1" evidence="2"/>
<evidence type="ECO:0000256" key="4">
    <source>
        <dbReference type="ARBA" id="ARBA00022741"/>
    </source>
</evidence>
<gene>
    <name evidence="8" type="ORF">MM415A01956_0002</name>
    <name evidence="7" type="ORF">MM415B01114_0024</name>
</gene>
<dbReference type="GO" id="GO:0004748">
    <property type="term" value="F:ribonucleoside-diphosphate reductase activity, thioredoxin disulfide as acceptor"/>
    <property type="evidence" value="ECO:0007669"/>
    <property type="project" value="UniProtKB-EC"/>
</dbReference>
<dbReference type="InterPro" id="IPR024434">
    <property type="entry name" value="TSCPD_dom"/>
</dbReference>
<name>A0A6M3JXL6_9ZZZZ</name>
<evidence type="ECO:0000313" key="8">
    <source>
        <dbReference type="EMBL" id="QJA74634.1"/>
    </source>
</evidence>
<evidence type="ECO:0000256" key="5">
    <source>
        <dbReference type="ARBA" id="ARBA00047754"/>
    </source>
</evidence>
<accession>A0A6M3JXL6</accession>
<dbReference type="AlphaFoldDB" id="A0A6M3JXL6"/>
<evidence type="ECO:0000313" key="7">
    <source>
        <dbReference type="EMBL" id="QJA60474.1"/>
    </source>
</evidence>
<feature type="domain" description="TSCPD" evidence="6">
    <location>
        <begin position="3"/>
        <end position="105"/>
    </location>
</feature>
<keyword evidence="4" id="KW-0547">Nucleotide-binding</keyword>
<dbReference type="GO" id="GO:0071897">
    <property type="term" value="P:DNA biosynthetic process"/>
    <property type="evidence" value="ECO:0007669"/>
    <property type="project" value="UniProtKB-KW"/>
</dbReference>
<evidence type="ECO:0000256" key="1">
    <source>
        <dbReference type="ARBA" id="ARBA00007405"/>
    </source>
</evidence>
<proteinExistence type="inferred from homology"/>
<dbReference type="EMBL" id="MT142111">
    <property type="protein sequence ID" value="QJA74634.1"/>
    <property type="molecule type" value="Genomic_DNA"/>
</dbReference>
<protein>
    <recommendedName>
        <fullName evidence="2">ribonucleoside-diphosphate reductase</fullName>
        <ecNumber evidence="2">1.17.4.1</ecNumber>
    </recommendedName>
</protein>
<keyword evidence="3" id="KW-0237">DNA synthesis</keyword>
<comment type="similarity">
    <text evidence="1">Belongs to the ribonucleoside diphosphate reductase class-2 family.</text>
</comment>
<reference evidence="8" key="1">
    <citation type="submission" date="2020-03" db="EMBL/GenBank/DDBJ databases">
        <title>The deep terrestrial virosphere.</title>
        <authorList>
            <person name="Holmfeldt K."/>
            <person name="Nilsson E."/>
            <person name="Simone D."/>
            <person name="Lopez-Fernandez M."/>
            <person name="Wu X."/>
            <person name="de Brujin I."/>
            <person name="Lundin D."/>
            <person name="Andersson A."/>
            <person name="Bertilsson S."/>
            <person name="Dopson M."/>
        </authorList>
    </citation>
    <scope>NUCLEOTIDE SEQUENCE</scope>
    <source>
        <strain evidence="8">MM415A01956</strain>
        <strain evidence="7">MM415B01114</strain>
    </source>
</reference>